<keyword evidence="5 8" id="KW-1133">Transmembrane helix</keyword>
<organism evidence="10">
    <name type="scientific">Culicoides sonorensis</name>
    <name type="common">Biting midge</name>
    <dbReference type="NCBI Taxonomy" id="179676"/>
    <lineage>
        <taxon>Eukaryota</taxon>
        <taxon>Metazoa</taxon>
        <taxon>Ecdysozoa</taxon>
        <taxon>Arthropoda</taxon>
        <taxon>Hexapoda</taxon>
        <taxon>Insecta</taxon>
        <taxon>Pterygota</taxon>
        <taxon>Neoptera</taxon>
        <taxon>Endopterygota</taxon>
        <taxon>Diptera</taxon>
        <taxon>Nematocera</taxon>
        <taxon>Chironomoidea</taxon>
        <taxon>Ceratopogonidae</taxon>
        <taxon>Ceratopogoninae</taxon>
        <taxon>Culicoides</taxon>
        <taxon>Monoculicoides</taxon>
    </lineage>
</organism>
<evidence type="ECO:0000256" key="4">
    <source>
        <dbReference type="ARBA" id="ARBA00022692"/>
    </source>
</evidence>
<dbReference type="EMBL" id="UFQT01000045">
    <property type="protein sequence ID" value="SSX18839.1"/>
    <property type="molecule type" value="Genomic_DNA"/>
</dbReference>
<keyword evidence="4 8" id="KW-0812">Transmembrane</keyword>
<feature type="transmembrane region" description="Helical" evidence="8">
    <location>
        <begin position="90"/>
        <end position="113"/>
    </location>
</feature>
<dbReference type="OMA" id="PAVVRIW"/>
<gene>
    <name evidence="10" type="primary">CSON010978</name>
</gene>
<evidence type="ECO:0000256" key="6">
    <source>
        <dbReference type="ARBA" id="ARBA00023136"/>
    </source>
</evidence>
<protein>
    <submittedName>
        <fullName evidence="10">CSON010978 protein</fullName>
    </submittedName>
</protein>
<evidence type="ECO:0000256" key="3">
    <source>
        <dbReference type="ARBA" id="ARBA00022475"/>
    </source>
</evidence>
<accession>A0A336LQJ7</accession>
<feature type="transmembrane region" description="Helical" evidence="8">
    <location>
        <begin position="26"/>
        <end position="44"/>
    </location>
</feature>
<dbReference type="VEuPathDB" id="VectorBase:CSON010978"/>
<evidence type="ECO:0000256" key="5">
    <source>
        <dbReference type="ARBA" id="ARBA00022989"/>
    </source>
</evidence>
<dbReference type="GO" id="GO:0005886">
    <property type="term" value="C:plasma membrane"/>
    <property type="evidence" value="ECO:0007669"/>
    <property type="project" value="UniProtKB-SubCell"/>
</dbReference>
<dbReference type="PANTHER" id="PTHR21421">
    <property type="entry name" value="GUSTATORY RECEPTOR"/>
    <property type="match status" value="1"/>
</dbReference>
<keyword evidence="6 8" id="KW-0472">Membrane</keyword>
<dbReference type="Pfam" id="PF06151">
    <property type="entry name" value="Trehalose_recp"/>
    <property type="match status" value="1"/>
</dbReference>
<comment type="subcellular location">
    <subcellularLocation>
        <location evidence="1">Cell membrane</location>
        <topology evidence="1">Multi-pass membrane protein</topology>
    </subcellularLocation>
</comment>
<proteinExistence type="inferred from homology"/>
<reference evidence="10" key="2">
    <citation type="submission" date="2018-07" db="EMBL/GenBank/DDBJ databases">
        <authorList>
            <person name="Quirk P.G."/>
            <person name="Krulwich T.A."/>
        </authorList>
    </citation>
    <scope>NUCLEOTIDE SEQUENCE</scope>
</reference>
<evidence type="ECO:0000313" key="10">
    <source>
        <dbReference type="EMBL" id="SSX18839.1"/>
    </source>
</evidence>
<dbReference type="GO" id="GO:0033041">
    <property type="term" value="F:sweet taste receptor activity"/>
    <property type="evidence" value="ECO:0007669"/>
    <property type="project" value="TreeGrafter"/>
</dbReference>
<name>A0A336LQJ7_CULSO</name>
<evidence type="ECO:0000256" key="1">
    <source>
        <dbReference type="ARBA" id="ARBA00004651"/>
    </source>
</evidence>
<evidence type="ECO:0000256" key="8">
    <source>
        <dbReference type="SAM" id="Phobius"/>
    </source>
</evidence>
<sequence>MMFWEKNEVVFLRAPYKQGHTLRRKVIMSSVCLFFFATAEHILAKASSFYGISHEASYCNHTVDDRFKFYALREHYQIYQLIDYNPLVSLIFYALSAFLTFSWSFLDYFIILLSMGISERFRQINLYLCDCFENSSIKISQPEFWKMLRHHFGLVCEILEFVDEKASVVIIVSCLSNLYFICLQVLNITVKLPYTINVVYFWFSLGFLIVRTCAVFLCAAEINEQAEVPLDVIRHLPNAVWNMDIERLADQIRTQTVALSGMRFFHMTRRLLFGMMGTIITYEIVMMQNDSSSRNPYRITCAHLM</sequence>
<comment type="similarity">
    <text evidence="2">Belongs to the insect chemoreceptor superfamily. Gustatory receptor (GR) family. Gr5a subfamily.</text>
</comment>
<dbReference type="AlphaFoldDB" id="A0A336LQJ7"/>
<keyword evidence="3" id="KW-1003">Cell membrane</keyword>
<dbReference type="EMBL" id="UFQS01000045">
    <property type="protein sequence ID" value="SSW98453.1"/>
    <property type="molecule type" value="Genomic_DNA"/>
</dbReference>
<keyword evidence="7" id="KW-0675">Receptor</keyword>
<feature type="transmembrane region" description="Helical" evidence="8">
    <location>
        <begin position="271"/>
        <end position="288"/>
    </location>
</feature>
<evidence type="ECO:0000256" key="2">
    <source>
        <dbReference type="ARBA" id="ARBA00005327"/>
    </source>
</evidence>
<feature type="transmembrane region" description="Helical" evidence="8">
    <location>
        <begin position="198"/>
        <end position="220"/>
    </location>
</feature>
<feature type="transmembrane region" description="Helical" evidence="8">
    <location>
        <begin position="168"/>
        <end position="186"/>
    </location>
</feature>
<dbReference type="PANTHER" id="PTHR21421:SF34">
    <property type="entry name" value="GUSTATORY RECEPTOR FOR SUGAR TASTE 61A-RELATED"/>
    <property type="match status" value="1"/>
</dbReference>
<dbReference type="InterPro" id="IPR009318">
    <property type="entry name" value="Gustatory_rcpt"/>
</dbReference>
<evidence type="ECO:0000313" key="9">
    <source>
        <dbReference type="EMBL" id="SSW98453.1"/>
    </source>
</evidence>
<evidence type="ECO:0000256" key="7">
    <source>
        <dbReference type="ARBA" id="ARBA00023170"/>
    </source>
</evidence>
<reference evidence="9" key="1">
    <citation type="submission" date="2018-04" db="EMBL/GenBank/DDBJ databases">
        <authorList>
            <person name="Go L.Y."/>
            <person name="Mitchell J.A."/>
        </authorList>
    </citation>
    <scope>NUCLEOTIDE SEQUENCE</scope>
    <source>
        <tissue evidence="9">Whole organism</tissue>
    </source>
</reference>